<dbReference type="PROSITE" id="PS50082">
    <property type="entry name" value="WD_REPEATS_2"/>
    <property type="match status" value="1"/>
</dbReference>
<evidence type="ECO:0000256" key="6">
    <source>
        <dbReference type="PROSITE-ProRule" id="PRU00221"/>
    </source>
</evidence>
<evidence type="ECO:0000256" key="4">
    <source>
        <dbReference type="ARBA" id="ARBA00023273"/>
    </source>
</evidence>
<evidence type="ECO:0000256" key="7">
    <source>
        <dbReference type="SAM" id="MobiDB-lite"/>
    </source>
</evidence>
<dbReference type="Pfam" id="PF00400">
    <property type="entry name" value="WD40"/>
    <property type="match status" value="3"/>
</dbReference>
<dbReference type="Gene3D" id="2.130.10.10">
    <property type="entry name" value="YVTN repeat-like/Quinoprotein amine dehydrogenase"/>
    <property type="match status" value="2"/>
</dbReference>
<organism evidence="8 9">
    <name type="scientific">Potamilus streckersoni</name>
    <dbReference type="NCBI Taxonomy" id="2493646"/>
    <lineage>
        <taxon>Eukaryota</taxon>
        <taxon>Metazoa</taxon>
        <taxon>Spiralia</taxon>
        <taxon>Lophotrochozoa</taxon>
        <taxon>Mollusca</taxon>
        <taxon>Bivalvia</taxon>
        <taxon>Autobranchia</taxon>
        <taxon>Heteroconchia</taxon>
        <taxon>Palaeoheterodonta</taxon>
        <taxon>Unionida</taxon>
        <taxon>Unionoidea</taxon>
        <taxon>Unionidae</taxon>
        <taxon>Ambleminae</taxon>
        <taxon>Lampsilini</taxon>
        <taxon>Potamilus</taxon>
    </lineage>
</organism>
<evidence type="ECO:0000313" key="9">
    <source>
        <dbReference type="Proteomes" id="UP001195483"/>
    </source>
</evidence>
<feature type="region of interest" description="Disordered" evidence="7">
    <location>
        <begin position="1"/>
        <end position="245"/>
    </location>
</feature>
<sequence length="1155" mass="129044">MSDQPERVSASQLDDAERMSARSASPIDDAERMSARSASPLNDATRLSASPIDDGDLKSPGDADENLQSPQPDDAGRKSKSTIQAEAEEEAAPSPSPVLDDEILEERDANINAGDDNQVDESEDGPPEDMEPEEEDTEKPEGGEEEVLTGQRESEEETHKHTEEPQTEKQKQRKVPTEVEPQSSEGMPENEDLFETQQSQLSGISEKSKPQSPTLQTETLDSVQKSMTIPEAPRLPTPDRRESTMEGTMSNTALNMIWSFGLNRSVPVLNLTDNTRKVIMYTCAHVGILYDFKSNRQHILQGHSSPVYCTCVSEDKRWLATGDKGKDSMVIVWDTYTGIPVQTIFEISKDGGVVSMAMTPDARYLATLSAEKKQVLALWNWTVDGETPMCKVELKPEFGIQNFIFFNPEDIHYLVTNSDSQVIFYEWDTGRMEYFAPPLTDQDFNKPVGRYSQSIFQLKSSRALTATSIGNLVVWDSNKPLTKVVSAEPSANKKALKIIKLQDRGINVLTVTDRFIVVGDVAGHVKFFDQSLKLVHWYQDFHLGPVSSVSFAYYPEFQPLAKEGTNFPPDATIEAKQFVIQDFVVGSSIAVFGNITADGSKVQIIHREHDAAIHALAPHPVKPYVIIGSYSGLLKVWDYEKKEVLVSRVFDKGNLIRCCAYDPKGAYIAVGFVNGMVRILDSITLDDELQEPFRYARDAITHIEFSHDSRYLATADGEYTVSVFTKRKVVEGDPYAYLGRYRAHYKPIRDIMFGVQLDSSVPRLLSLGEDRVLVEYDLENSSKDDLKLASVDRIEQSAVPQCMTWYPPITKEHFIVTTNDQYKFKLYNSTTKMCRKTILGPTYGSPVQRISIVPTKDPAQDKRYMAYCTKDKVGLHILPLNGNPHNAMALIAHPGGVAYMVTSYDGKYVFTAGGSDASVHMWEININALEAQAKLGGEDLIPFYGLLDGGREGELFAELEDYFYYAQIRSQGVNALDKRKVSTNISLSEVPFVMRAMGFYPSEQEIEDMLNEVKFSKYVETGQNVEDIDLGDFIKLYINHRPAFGLSPEKLKWAFETLGMPTNQGKAIERGDLLDLLQSQGEHMTEYELAEYLTTLLGFNPEGGSSELHEFDTSEAGDRIDQSLPQNITAEMFASEVLGFSVFTDVVAKEEKSDG</sequence>
<protein>
    <recommendedName>
        <fullName evidence="5">Cilia- and flagella-associated protein 251</fullName>
    </recommendedName>
</protein>
<dbReference type="SUPFAM" id="SSF50978">
    <property type="entry name" value="WD40 repeat-like"/>
    <property type="match status" value="1"/>
</dbReference>
<dbReference type="InterPro" id="IPR015943">
    <property type="entry name" value="WD40/YVTN_repeat-like_dom_sf"/>
</dbReference>
<proteinExistence type="predicted"/>
<gene>
    <name evidence="8" type="ORF">CHS0354_041431</name>
</gene>
<comment type="subcellular location">
    <subcellularLocation>
        <location evidence="1">Cell projection</location>
        <location evidence="1">Cilium</location>
    </subcellularLocation>
</comment>
<dbReference type="SMART" id="SM00320">
    <property type="entry name" value="WD40"/>
    <property type="match status" value="7"/>
</dbReference>
<feature type="compositionally biased region" description="Acidic residues" evidence="7">
    <location>
        <begin position="117"/>
        <end position="147"/>
    </location>
</feature>
<feature type="compositionally biased region" description="Basic and acidic residues" evidence="7">
    <location>
        <begin position="157"/>
        <end position="170"/>
    </location>
</feature>
<evidence type="ECO:0000256" key="5">
    <source>
        <dbReference type="ARBA" id="ARBA00040994"/>
    </source>
</evidence>
<keyword evidence="4" id="KW-0966">Cell projection</keyword>
<dbReference type="EMBL" id="JAEAOA010002346">
    <property type="protein sequence ID" value="KAK3606479.1"/>
    <property type="molecule type" value="Genomic_DNA"/>
</dbReference>
<feature type="repeat" description="WD" evidence="6">
    <location>
        <begin position="606"/>
        <end position="647"/>
    </location>
</feature>
<dbReference type="GO" id="GO:0031514">
    <property type="term" value="C:motile cilium"/>
    <property type="evidence" value="ECO:0007669"/>
    <property type="project" value="TreeGrafter"/>
</dbReference>
<name>A0AAE0W9Y1_9BIVA</name>
<evidence type="ECO:0000256" key="2">
    <source>
        <dbReference type="ARBA" id="ARBA00022574"/>
    </source>
</evidence>
<keyword evidence="3" id="KW-0677">Repeat</keyword>
<dbReference type="Gene3D" id="1.10.238.10">
    <property type="entry name" value="EF-hand"/>
    <property type="match status" value="1"/>
</dbReference>
<keyword evidence="2 6" id="KW-0853">WD repeat</keyword>
<dbReference type="InterPro" id="IPR011047">
    <property type="entry name" value="Quinoprotein_ADH-like_sf"/>
</dbReference>
<dbReference type="FunFam" id="2.130.10.10:FF:000427">
    <property type="entry name" value="WD repeat domain 66"/>
    <property type="match status" value="1"/>
</dbReference>
<comment type="caution">
    <text evidence="8">The sequence shown here is derived from an EMBL/GenBank/DDBJ whole genome shotgun (WGS) entry which is preliminary data.</text>
</comment>
<dbReference type="InterPro" id="IPR001680">
    <property type="entry name" value="WD40_rpt"/>
</dbReference>
<accession>A0AAE0W9Y1</accession>
<evidence type="ECO:0000313" key="8">
    <source>
        <dbReference type="EMBL" id="KAK3606479.1"/>
    </source>
</evidence>
<feature type="compositionally biased region" description="Polar residues" evidence="7">
    <location>
        <begin position="36"/>
        <end position="48"/>
    </location>
</feature>
<dbReference type="PANTHER" id="PTHR13720:SF13">
    <property type="entry name" value="CILIA- AND FLAGELLA-ASSOCIATED PROTEIN 251"/>
    <property type="match status" value="1"/>
</dbReference>
<feature type="compositionally biased region" description="Polar residues" evidence="7">
    <location>
        <begin position="195"/>
        <end position="227"/>
    </location>
</feature>
<dbReference type="Proteomes" id="UP001195483">
    <property type="component" value="Unassembled WGS sequence"/>
</dbReference>
<dbReference type="InterPro" id="IPR036322">
    <property type="entry name" value="WD40_repeat_dom_sf"/>
</dbReference>
<dbReference type="SUPFAM" id="SSF47473">
    <property type="entry name" value="EF-hand"/>
    <property type="match status" value="1"/>
</dbReference>
<reference evidence="8" key="1">
    <citation type="journal article" date="2021" name="Genome Biol. Evol.">
        <title>A High-Quality Reference Genome for a Parasitic Bivalve with Doubly Uniparental Inheritance (Bivalvia: Unionida).</title>
        <authorList>
            <person name="Smith C.H."/>
        </authorList>
    </citation>
    <scope>NUCLEOTIDE SEQUENCE</scope>
    <source>
        <strain evidence="8">CHS0354</strain>
    </source>
</reference>
<dbReference type="PANTHER" id="PTHR13720">
    <property type="entry name" value="WD-40 REPEAT PROTEIN"/>
    <property type="match status" value="1"/>
</dbReference>
<dbReference type="InterPro" id="IPR011992">
    <property type="entry name" value="EF-hand-dom_pair"/>
</dbReference>
<dbReference type="InterPro" id="IPR050630">
    <property type="entry name" value="WD_repeat_EMAP"/>
</dbReference>
<keyword evidence="9" id="KW-1185">Reference proteome</keyword>
<dbReference type="SUPFAM" id="SSF50998">
    <property type="entry name" value="Quinoprotein alcohol dehydrogenase-like"/>
    <property type="match status" value="1"/>
</dbReference>
<evidence type="ECO:0000256" key="3">
    <source>
        <dbReference type="ARBA" id="ARBA00022737"/>
    </source>
</evidence>
<reference evidence="8" key="3">
    <citation type="submission" date="2023-05" db="EMBL/GenBank/DDBJ databases">
        <authorList>
            <person name="Smith C.H."/>
        </authorList>
    </citation>
    <scope>NUCLEOTIDE SEQUENCE</scope>
    <source>
        <strain evidence="8">CHS0354</strain>
        <tissue evidence="8">Mantle</tissue>
    </source>
</reference>
<dbReference type="AlphaFoldDB" id="A0AAE0W9Y1"/>
<reference evidence="8" key="2">
    <citation type="journal article" date="2021" name="Genome Biol. Evol.">
        <title>Developing a high-quality reference genome for a parasitic bivalve with doubly uniparental inheritance (Bivalvia: Unionida).</title>
        <authorList>
            <person name="Smith C.H."/>
        </authorList>
    </citation>
    <scope>NUCLEOTIDE SEQUENCE</scope>
    <source>
        <strain evidence="8">CHS0354</strain>
        <tissue evidence="8">Mantle</tissue>
    </source>
</reference>
<evidence type="ECO:0000256" key="1">
    <source>
        <dbReference type="ARBA" id="ARBA00004138"/>
    </source>
</evidence>